<accession>A0AAN8WDS6</accession>
<evidence type="ECO:0000313" key="5">
    <source>
        <dbReference type="Proteomes" id="UP001370490"/>
    </source>
</evidence>
<dbReference type="Proteomes" id="UP001370490">
    <property type="component" value="Unassembled WGS sequence"/>
</dbReference>
<comment type="similarity">
    <text evidence="1">Belongs to the RPAP1 family.</text>
</comment>
<comment type="caution">
    <text evidence="4">The sequence shown here is derived from an EMBL/GenBank/DDBJ whole genome shotgun (WGS) entry which is preliminary data.</text>
</comment>
<dbReference type="EMBL" id="JBAMMX010000002">
    <property type="protein sequence ID" value="KAK6946492.1"/>
    <property type="molecule type" value="Genomic_DNA"/>
</dbReference>
<reference evidence="4 5" key="1">
    <citation type="submission" date="2023-12" db="EMBL/GenBank/DDBJ databases">
        <title>A high-quality genome assembly for Dillenia turbinata (Dilleniales).</title>
        <authorList>
            <person name="Chanderbali A."/>
        </authorList>
    </citation>
    <scope>NUCLEOTIDE SEQUENCE [LARGE SCALE GENOMIC DNA]</scope>
    <source>
        <strain evidence="4">LSX21</strain>
        <tissue evidence="4">Leaf</tissue>
    </source>
</reference>
<dbReference type="PANTHER" id="PTHR47605:SF2">
    <property type="entry name" value="TRANSCRIPTIONAL ELONGATION REGULATOR MINIYO"/>
    <property type="match status" value="1"/>
</dbReference>
<protein>
    <submittedName>
        <fullName evidence="4">RNA polymerase II-associated protein 1, N-terminal</fullName>
    </submittedName>
</protein>
<name>A0AAN8WDS6_9MAGN</name>
<keyword evidence="5" id="KW-1185">Reference proteome</keyword>
<dbReference type="Pfam" id="PF08620">
    <property type="entry name" value="RPAP1_C"/>
    <property type="match status" value="1"/>
</dbReference>
<dbReference type="InterPro" id="IPR055326">
    <property type="entry name" value="MINIYO"/>
</dbReference>
<evidence type="ECO:0000256" key="1">
    <source>
        <dbReference type="ARBA" id="ARBA00009953"/>
    </source>
</evidence>
<feature type="domain" description="RPAP1 C-terminal" evidence="2">
    <location>
        <begin position="190"/>
        <end position="245"/>
    </location>
</feature>
<feature type="domain" description="RPAP1 N-terminal" evidence="3">
    <location>
        <begin position="64"/>
        <end position="105"/>
    </location>
</feature>
<sequence length="955" mass="105821">MEFKDQKQYQTGMSKLGTSLIKGKMEPALMEVETKTEQIPHGAPQSGFESKMKLGQRSSSLESEIDAENHARLQSMSLKEIARAEIMQKMDPALLKLLRKRGQEKLKNQASTSSDQKAMAEVGMVQDKSTAVKNSNICYNATKATSEASQRKSHNAAVENFSPASTALWNVWSERVEAVGRSERVDAVGNLRFSLEGDAIENGNLPLDTMYNADNVTERDFLRTEGDPGAAGYTIKEAVVLTRSVQKHISGAPGNAKGDGFADWEAIWAFALSPEPDLALTLRICLDDNHNSIILACAKKMANFGRSVCTVPVFQSRPEIDVGFLHGGFWKYNTKTSNVFISDENVIDESEEGQHTIKHDVIVSGQDVAIGFVWMGILPRIPISTIIWMDPSTALEELLLSISIAIARQPPTGTNAILKCPRLVQTIASRFTGEDNMANLVPKKKFVSLLKIFFSALCLWLNLPTFEKLVENIVLNEFASIATEAHLVLDALAGTLLDFGCDRVQGSGSDDMEIWCWNHVPLMVALAVKWLTLALLHEQSNSKQKSKLQDTSVSSLLWVVSAVLNMLATVIERVALWDDISEQGEDKMVEDRLLKPSLVELKRVVDTFRELVASDWQYVEATEDQGTESLLKDYLLQLPVLKCLDTCARDFLLRNRGTIPFSWMYRGGEPYHSVQLLTLNPDGYKSKAKSGNSHGEGNVKNVGTLDTIPKDLEGPDMRSQSLVVEWAHQRLPLPMHWFLSPISTISDAMSFFLTMDVSSPVRCIIDMETAFFVCCLVGMGILEEERSRDTYEVLQELCGKQLDKLRPTCFFPEKNENLLPETRKDNCVAITLVEQFAAISYGDLIYGRQVGIYLHRHVETPVRLAALNALSNARVLELLPPLESCCSEAKGYLEPVEVPGALDKAASRGSVAFRLSLQHKLARSHGANHEEDVQLEGYNTTVLSSEMPCGGASPE</sequence>
<dbReference type="PANTHER" id="PTHR47605">
    <property type="entry name" value="TRANSCRIPTIONAL ELONGATION REGULATOR MINIYO"/>
    <property type="match status" value="1"/>
</dbReference>
<proteinExistence type="inferred from homology"/>
<evidence type="ECO:0000313" key="4">
    <source>
        <dbReference type="EMBL" id="KAK6946492.1"/>
    </source>
</evidence>
<dbReference type="AlphaFoldDB" id="A0AAN8WDS6"/>
<dbReference type="InterPro" id="IPR013929">
    <property type="entry name" value="RPAP1_C"/>
</dbReference>
<evidence type="ECO:0000259" key="3">
    <source>
        <dbReference type="Pfam" id="PF08621"/>
    </source>
</evidence>
<dbReference type="Pfam" id="PF08621">
    <property type="entry name" value="RPAP1_N"/>
    <property type="match status" value="1"/>
</dbReference>
<evidence type="ECO:0000259" key="2">
    <source>
        <dbReference type="Pfam" id="PF08620"/>
    </source>
</evidence>
<dbReference type="InterPro" id="IPR013930">
    <property type="entry name" value="RPAP1_N"/>
</dbReference>
<gene>
    <name evidence="4" type="ORF">RJ641_014036</name>
</gene>
<organism evidence="4 5">
    <name type="scientific">Dillenia turbinata</name>
    <dbReference type="NCBI Taxonomy" id="194707"/>
    <lineage>
        <taxon>Eukaryota</taxon>
        <taxon>Viridiplantae</taxon>
        <taxon>Streptophyta</taxon>
        <taxon>Embryophyta</taxon>
        <taxon>Tracheophyta</taxon>
        <taxon>Spermatophyta</taxon>
        <taxon>Magnoliopsida</taxon>
        <taxon>eudicotyledons</taxon>
        <taxon>Gunneridae</taxon>
        <taxon>Pentapetalae</taxon>
        <taxon>Dilleniales</taxon>
        <taxon>Dilleniaceae</taxon>
        <taxon>Dillenia</taxon>
    </lineage>
</organism>